<dbReference type="PROSITE" id="PS51257">
    <property type="entry name" value="PROKAR_LIPOPROTEIN"/>
    <property type="match status" value="1"/>
</dbReference>
<evidence type="ECO:0000313" key="3">
    <source>
        <dbReference type="Proteomes" id="UP000282311"/>
    </source>
</evidence>
<evidence type="ECO:0000313" key="2">
    <source>
        <dbReference type="EMBL" id="RKN82235.1"/>
    </source>
</evidence>
<dbReference type="SUPFAM" id="SSF53850">
    <property type="entry name" value="Periplasmic binding protein-like II"/>
    <property type="match status" value="1"/>
</dbReference>
<protein>
    <submittedName>
        <fullName evidence="2">Extracellular solute-binding protein</fullName>
    </submittedName>
</protein>
<feature type="signal peptide" evidence="1">
    <location>
        <begin position="1"/>
        <end position="27"/>
    </location>
</feature>
<accession>A0A3B0C867</accession>
<gene>
    <name evidence="2" type="ORF">D7M11_18005</name>
</gene>
<dbReference type="AlphaFoldDB" id="A0A3B0C867"/>
<proteinExistence type="predicted"/>
<dbReference type="InterPro" id="IPR050490">
    <property type="entry name" value="Bact_solute-bd_prot1"/>
</dbReference>
<dbReference type="Gene3D" id="3.40.190.10">
    <property type="entry name" value="Periplasmic binding protein-like II"/>
    <property type="match status" value="1"/>
</dbReference>
<name>A0A3B0C867_9BACL</name>
<dbReference type="PANTHER" id="PTHR43649:SF17">
    <property type="entry name" value="ABC TRANSPORTER SOLUTE BINDING PROTEIN-SUGAR TRANSPORT"/>
    <property type="match status" value="1"/>
</dbReference>
<keyword evidence="1" id="KW-0732">Signal</keyword>
<dbReference type="Pfam" id="PF01547">
    <property type="entry name" value="SBP_bac_1"/>
    <property type="match status" value="1"/>
</dbReference>
<reference evidence="2 3" key="1">
    <citation type="journal article" date="2007" name="Int. J. Syst. Evol. Microbiol.">
        <title>Paenibacillus ginsengarvi sp. nov., isolated from soil from ginseng cultivation.</title>
        <authorList>
            <person name="Yoon M.H."/>
            <person name="Ten L.N."/>
            <person name="Im W.T."/>
        </authorList>
    </citation>
    <scope>NUCLEOTIDE SEQUENCE [LARGE SCALE GENOMIC DNA]</scope>
    <source>
        <strain evidence="2 3">KCTC 13059</strain>
    </source>
</reference>
<dbReference type="PANTHER" id="PTHR43649">
    <property type="entry name" value="ARABINOSE-BINDING PROTEIN-RELATED"/>
    <property type="match status" value="1"/>
</dbReference>
<dbReference type="InterPro" id="IPR006059">
    <property type="entry name" value="SBP"/>
</dbReference>
<dbReference type="Proteomes" id="UP000282311">
    <property type="component" value="Unassembled WGS sequence"/>
</dbReference>
<feature type="chain" id="PRO_5039554899" evidence="1">
    <location>
        <begin position="28"/>
        <end position="448"/>
    </location>
</feature>
<evidence type="ECO:0000256" key="1">
    <source>
        <dbReference type="SAM" id="SignalP"/>
    </source>
</evidence>
<keyword evidence="3" id="KW-1185">Reference proteome</keyword>
<sequence length="448" mass="50092">MRKLRGSSMKLPAAMTAAALLASLVAACSSGSGTTSGKETESGVKAPEKKEPIELTFYSESGDHDTEAFMKLFGNKIKEKFPYITPKFIPRVAGTSIENLITAGQTLDILYLSSGQTNFLTDSRLEFDISEHIKKNKYDLNRLEPTTIDIQKLLANGGIYGLPVFNNTMTMFYNKDLFDKFGVAYPKDGLSWDQVYDLVKPLSRTDGGVQYQGFTLSMSHSMLVNQFSIPYTDNQNKVNFTSDQFKKLFDMWTRFYHLPGNEVDSKTVSYSVQVNKFDQEKSIAVYLGLAALGPARFKENLNWDVASFPEWKEKPGIGPQPYPSYFYITNMSKKKDDAFEVIAYLTSDEFQSHLAKNGMFPTLKNRDVMKDFGKDVPYLSKKNINAFLPKTFAPPAKPSPHTAIGAKHLTTAFNAVLLKQKDINTALREAEEAANKEIQTKLSGTTAK</sequence>
<organism evidence="2 3">
    <name type="scientific">Paenibacillus ginsengarvi</name>
    <dbReference type="NCBI Taxonomy" id="400777"/>
    <lineage>
        <taxon>Bacteria</taxon>
        <taxon>Bacillati</taxon>
        <taxon>Bacillota</taxon>
        <taxon>Bacilli</taxon>
        <taxon>Bacillales</taxon>
        <taxon>Paenibacillaceae</taxon>
        <taxon>Paenibacillus</taxon>
    </lineage>
</organism>
<dbReference type="EMBL" id="RBAH01000012">
    <property type="protein sequence ID" value="RKN82235.1"/>
    <property type="molecule type" value="Genomic_DNA"/>
</dbReference>
<comment type="caution">
    <text evidence="2">The sequence shown here is derived from an EMBL/GenBank/DDBJ whole genome shotgun (WGS) entry which is preliminary data.</text>
</comment>